<evidence type="ECO:0000313" key="5">
    <source>
        <dbReference type="EMBL" id="CAB5219835.1"/>
    </source>
</evidence>
<accession>A0A6J7WSS4</accession>
<evidence type="ECO:0000256" key="3">
    <source>
        <dbReference type="ARBA" id="ARBA00022833"/>
    </source>
</evidence>
<dbReference type="PANTHER" id="PTHR13363:SF5">
    <property type="entry name" value="E3 UBIQUITIN-PROTEIN LIGASE RNF123"/>
    <property type="match status" value="1"/>
</dbReference>
<sequence length="800" mass="84101">MTTVVTLTNGKYPVQKSLRFRSSASAYLNRTPASASNRTTFTYSVWFKRGILNTDQDLFVAGSNVSGQQNFQFGFRSSTADVLQIVGQVSGSAADLQLFTSQVFRDPSAWYHAVVVIDTTQATAANRAKLYINGAQVTAFSSSTYPAQNYATAINNTVAHTIARFANVAANFFDGYLAEVNFIDGQALTPSSFGTYDTNGVWQPIKYSGTYGTNGFYLNFGNTTSTTTLGYDTSGNSNNWTTNNISLTAGSTYDSMNDSPTVSSTTVANYAVLNPALPVNSTGAYTLNDGNLSFANTAAGYWSSAGGSFLMTPSSGKWYFEATVTSSGSGNDWGVGIYKISATSLLSNSVAGQSPYAWIYQASGQKNNNTTPTAYGTAFTTGNVIGIAIDYSGATATLSFYLNNTSQGTAFTGLSGNFIAIVSMASNSGWKLNFGQQPFTYTPPTGFNALNTYNLPTPTIANGAQYMAATTYTGTGASLTIANSANNTIGTTFQPDFVWMKGRSGATDHALYDVVRGTTLDLASNTTAAETTQSTGLTAFGSTGFTIGALAKINTNAATYVGWQWKANGAGVSNTNGSITSTVSANTTAGFSVVTYTGTGANATVGHGLGVAPSMVIVKLRSSAQDWIVWQTALAGTEYLLFTTAAKATGATFWNSTTPTSTVFSIGSSGATNTTSGTYVAYCWAAVPGYSAFGSYTGNGSADGPFVYTGFRPRYILLKNSTTAGGASWWIYDTSRSTYNVDTITLYANGSNAENNGAAYNLDILSNGFKVRTTDDINLSGATIVYAAFAENPFQNSRAR</sequence>
<dbReference type="SMART" id="SM00449">
    <property type="entry name" value="SPRY"/>
    <property type="match status" value="1"/>
</dbReference>
<dbReference type="InterPro" id="IPR003877">
    <property type="entry name" value="SPRY_dom"/>
</dbReference>
<dbReference type="EMBL" id="LR798277">
    <property type="protein sequence ID" value="CAB5219835.1"/>
    <property type="molecule type" value="Genomic_DNA"/>
</dbReference>
<keyword evidence="1" id="KW-0479">Metal-binding</keyword>
<dbReference type="InterPro" id="IPR045129">
    <property type="entry name" value="RNF123/RKP/RSPRY1"/>
</dbReference>
<reference evidence="5" key="1">
    <citation type="submission" date="2020-05" db="EMBL/GenBank/DDBJ databases">
        <authorList>
            <person name="Chiriac C."/>
            <person name="Salcher M."/>
            <person name="Ghai R."/>
            <person name="Kavagutti S V."/>
        </authorList>
    </citation>
    <scope>NUCLEOTIDE SEQUENCE</scope>
</reference>
<gene>
    <name evidence="5" type="ORF">UFOVP237_4</name>
</gene>
<dbReference type="InterPro" id="IPR001870">
    <property type="entry name" value="B30.2/SPRY"/>
</dbReference>
<dbReference type="Pfam" id="PF24299">
    <property type="entry name" value="DUF7483"/>
    <property type="match status" value="1"/>
</dbReference>
<dbReference type="InterPro" id="IPR055906">
    <property type="entry name" value="DUF7483"/>
</dbReference>
<organism evidence="5">
    <name type="scientific">uncultured Caudovirales phage</name>
    <dbReference type="NCBI Taxonomy" id="2100421"/>
    <lineage>
        <taxon>Viruses</taxon>
        <taxon>Duplodnaviria</taxon>
        <taxon>Heunggongvirae</taxon>
        <taxon>Uroviricota</taxon>
        <taxon>Caudoviricetes</taxon>
        <taxon>Peduoviridae</taxon>
        <taxon>Maltschvirus</taxon>
        <taxon>Maltschvirus maltsch</taxon>
    </lineage>
</organism>
<dbReference type="Gene3D" id="2.60.120.200">
    <property type="match status" value="1"/>
</dbReference>
<name>A0A6J7WSS4_9CAUD</name>
<dbReference type="PANTHER" id="PTHR13363">
    <property type="entry name" value="RING FINGER AND SRY DOMAIN-CONTAINING"/>
    <property type="match status" value="1"/>
</dbReference>
<protein>
    <submittedName>
        <fullName evidence="5">SPRY domain containing protein</fullName>
    </submittedName>
</protein>
<dbReference type="GO" id="GO:0008270">
    <property type="term" value="F:zinc ion binding"/>
    <property type="evidence" value="ECO:0007669"/>
    <property type="project" value="UniProtKB-KW"/>
</dbReference>
<dbReference type="Gene3D" id="2.60.120.920">
    <property type="match status" value="1"/>
</dbReference>
<evidence type="ECO:0000259" key="4">
    <source>
        <dbReference type="PROSITE" id="PS50188"/>
    </source>
</evidence>
<dbReference type="Pfam" id="PF00622">
    <property type="entry name" value="SPRY"/>
    <property type="match status" value="1"/>
</dbReference>
<dbReference type="SUPFAM" id="SSF49899">
    <property type="entry name" value="Concanavalin A-like lectins/glucanases"/>
    <property type="match status" value="2"/>
</dbReference>
<proteinExistence type="predicted"/>
<dbReference type="CDD" id="cd11709">
    <property type="entry name" value="SPRY"/>
    <property type="match status" value="1"/>
</dbReference>
<dbReference type="PROSITE" id="PS50188">
    <property type="entry name" value="B302_SPRY"/>
    <property type="match status" value="1"/>
</dbReference>
<dbReference type="GO" id="GO:0004842">
    <property type="term" value="F:ubiquitin-protein transferase activity"/>
    <property type="evidence" value="ECO:0007669"/>
    <property type="project" value="InterPro"/>
</dbReference>
<feature type="domain" description="B30.2/SPRY" evidence="4">
    <location>
        <begin position="254"/>
        <end position="439"/>
    </location>
</feature>
<dbReference type="InterPro" id="IPR013320">
    <property type="entry name" value="ConA-like_dom_sf"/>
</dbReference>
<dbReference type="InterPro" id="IPR043136">
    <property type="entry name" value="B30.2/SPRY_sf"/>
</dbReference>
<dbReference type="GO" id="GO:0051603">
    <property type="term" value="P:proteolysis involved in protein catabolic process"/>
    <property type="evidence" value="ECO:0007669"/>
    <property type="project" value="TreeGrafter"/>
</dbReference>
<evidence type="ECO:0000256" key="1">
    <source>
        <dbReference type="ARBA" id="ARBA00022723"/>
    </source>
</evidence>
<keyword evidence="2" id="KW-0863">Zinc-finger</keyword>
<keyword evidence="3" id="KW-0862">Zinc</keyword>
<evidence type="ECO:0000256" key="2">
    <source>
        <dbReference type="ARBA" id="ARBA00022771"/>
    </source>
</evidence>